<gene>
    <name evidence="1" type="primary">A04g504010.1_BraROA</name>
    <name evidence="1" type="ORF">IGI04_015238</name>
</gene>
<dbReference type="EMBL" id="JADBGQ010000004">
    <property type="protein sequence ID" value="KAG5400631.1"/>
    <property type="molecule type" value="Genomic_DNA"/>
</dbReference>
<dbReference type="Proteomes" id="UP000823674">
    <property type="component" value="Chromosome A04"/>
</dbReference>
<keyword evidence="2" id="KW-1185">Reference proteome</keyword>
<sequence length="111" mass="12357">MSYYSDMVPGFVFLLVIGPGQHCTTTDFLVLGSSTNMGYCWLLTEKWASSLPNSAYRPPGVYPSQHLPHHLIGEESSILGGRVCLVPIFSPATGDYYLPIVVFRWWCPISD</sequence>
<comment type="caution">
    <text evidence="1">The sequence shown here is derived from an EMBL/GenBank/DDBJ whole genome shotgun (WGS) entry which is preliminary data.</text>
</comment>
<proteinExistence type="predicted"/>
<evidence type="ECO:0000313" key="2">
    <source>
        <dbReference type="Proteomes" id="UP000823674"/>
    </source>
</evidence>
<reference evidence="1 2" key="1">
    <citation type="submission" date="2021-03" db="EMBL/GenBank/DDBJ databases">
        <authorList>
            <person name="King G.J."/>
            <person name="Bancroft I."/>
            <person name="Baten A."/>
            <person name="Bloomfield J."/>
            <person name="Borpatragohain P."/>
            <person name="He Z."/>
            <person name="Irish N."/>
            <person name="Irwin J."/>
            <person name="Liu K."/>
            <person name="Mauleon R.P."/>
            <person name="Moore J."/>
            <person name="Morris R."/>
            <person name="Ostergaard L."/>
            <person name="Wang B."/>
            <person name="Wells R."/>
        </authorList>
    </citation>
    <scope>NUCLEOTIDE SEQUENCE [LARGE SCALE GENOMIC DNA]</scope>
    <source>
        <strain evidence="1">R-o-18</strain>
        <tissue evidence="1">Leaf</tissue>
    </source>
</reference>
<evidence type="ECO:0000313" key="1">
    <source>
        <dbReference type="EMBL" id="KAG5400631.1"/>
    </source>
</evidence>
<accession>A0ABQ7MS07</accession>
<name>A0ABQ7MS07_BRACM</name>
<organism evidence="1 2">
    <name type="scientific">Brassica rapa subsp. trilocularis</name>
    <dbReference type="NCBI Taxonomy" id="1813537"/>
    <lineage>
        <taxon>Eukaryota</taxon>
        <taxon>Viridiplantae</taxon>
        <taxon>Streptophyta</taxon>
        <taxon>Embryophyta</taxon>
        <taxon>Tracheophyta</taxon>
        <taxon>Spermatophyta</taxon>
        <taxon>Magnoliopsida</taxon>
        <taxon>eudicotyledons</taxon>
        <taxon>Gunneridae</taxon>
        <taxon>Pentapetalae</taxon>
        <taxon>rosids</taxon>
        <taxon>malvids</taxon>
        <taxon>Brassicales</taxon>
        <taxon>Brassicaceae</taxon>
        <taxon>Brassiceae</taxon>
        <taxon>Brassica</taxon>
    </lineage>
</organism>
<protein>
    <submittedName>
        <fullName evidence="1">Uncharacterized protein</fullName>
    </submittedName>
</protein>